<keyword evidence="9" id="KW-0479">Metal-binding</keyword>
<dbReference type="Gene3D" id="3.40.50.12610">
    <property type="match status" value="1"/>
</dbReference>
<name>A0A7Y2EHD5_UNCEI</name>
<feature type="transmembrane region" description="Helical" evidence="14">
    <location>
        <begin position="101"/>
        <end position="120"/>
    </location>
</feature>
<comment type="pathway">
    <text evidence="4">Protein modification; protein glycosylation.</text>
</comment>
<evidence type="ECO:0000256" key="3">
    <source>
        <dbReference type="ARBA" id="ARBA00004127"/>
    </source>
</evidence>
<dbReference type="GO" id="GO:0046872">
    <property type="term" value="F:metal ion binding"/>
    <property type="evidence" value="ECO:0007669"/>
    <property type="project" value="UniProtKB-KW"/>
</dbReference>
<evidence type="ECO:0000256" key="9">
    <source>
        <dbReference type="ARBA" id="ARBA00022723"/>
    </source>
</evidence>
<feature type="domain" description="AglB-like core" evidence="16">
    <location>
        <begin position="455"/>
        <end position="557"/>
    </location>
</feature>
<dbReference type="InterPro" id="IPR003674">
    <property type="entry name" value="Oligo_trans_STT3"/>
</dbReference>
<evidence type="ECO:0000313" key="18">
    <source>
        <dbReference type="Proteomes" id="UP000547674"/>
    </source>
</evidence>
<evidence type="ECO:0000256" key="5">
    <source>
        <dbReference type="ARBA" id="ARBA00010810"/>
    </source>
</evidence>
<evidence type="ECO:0000256" key="4">
    <source>
        <dbReference type="ARBA" id="ARBA00004922"/>
    </source>
</evidence>
<evidence type="ECO:0000256" key="12">
    <source>
        <dbReference type="ARBA" id="ARBA00023136"/>
    </source>
</evidence>
<dbReference type="Proteomes" id="UP000547674">
    <property type="component" value="Unassembled WGS sequence"/>
</dbReference>
<evidence type="ECO:0000259" key="15">
    <source>
        <dbReference type="Pfam" id="PF02516"/>
    </source>
</evidence>
<organism evidence="17 18">
    <name type="scientific">Eiseniibacteriota bacterium</name>
    <dbReference type="NCBI Taxonomy" id="2212470"/>
    <lineage>
        <taxon>Bacteria</taxon>
        <taxon>Candidatus Eiseniibacteriota</taxon>
    </lineage>
</organism>
<feature type="transmembrane region" description="Helical" evidence="14">
    <location>
        <begin position="289"/>
        <end position="306"/>
    </location>
</feature>
<keyword evidence="13" id="KW-0464">Manganese</keyword>
<keyword evidence="6" id="KW-0328">Glycosyltransferase</keyword>
<feature type="transmembrane region" description="Helical" evidence="14">
    <location>
        <begin position="127"/>
        <end position="149"/>
    </location>
</feature>
<evidence type="ECO:0000256" key="1">
    <source>
        <dbReference type="ARBA" id="ARBA00001936"/>
    </source>
</evidence>
<dbReference type="GO" id="GO:0012505">
    <property type="term" value="C:endomembrane system"/>
    <property type="evidence" value="ECO:0007669"/>
    <property type="project" value="UniProtKB-SubCell"/>
</dbReference>
<evidence type="ECO:0000256" key="14">
    <source>
        <dbReference type="SAM" id="Phobius"/>
    </source>
</evidence>
<evidence type="ECO:0000256" key="2">
    <source>
        <dbReference type="ARBA" id="ARBA00001946"/>
    </source>
</evidence>
<evidence type="ECO:0000256" key="11">
    <source>
        <dbReference type="ARBA" id="ARBA00022989"/>
    </source>
</evidence>
<evidence type="ECO:0000256" key="8">
    <source>
        <dbReference type="ARBA" id="ARBA00022692"/>
    </source>
</evidence>
<proteinExistence type="inferred from homology"/>
<keyword evidence="12 14" id="KW-0472">Membrane</keyword>
<comment type="caution">
    <text evidence="17">The sequence shown here is derived from an EMBL/GenBank/DDBJ whole genome shotgun (WGS) entry which is preliminary data.</text>
</comment>
<accession>A0A7Y2EHD5</accession>
<dbReference type="PANTHER" id="PTHR13872:SF1">
    <property type="entry name" value="DOLICHYL-DIPHOSPHOOLIGOSACCHARIDE--PROTEIN GLYCOSYLTRANSFERASE SUBUNIT STT3B"/>
    <property type="match status" value="1"/>
</dbReference>
<dbReference type="GO" id="GO:0004576">
    <property type="term" value="F:oligosaccharyl transferase activity"/>
    <property type="evidence" value="ECO:0007669"/>
    <property type="project" value="InterPro"/>
</dbReference>
<dbReference type="PANTHER" id="PTHR13872">
    <property type="entry name" value="DOLICHYL-DIPHOSPHOOLIGOSACCHARIDE--PROTEIN GLYCOSYLTRANSFERASE SUBUNIT"/>
    <property type="match status" value="1"/>
</dbReference>
<dbReference type="Pfam" id="PF22627">
    <property type="entry name" value="AglB_core-like"/>
    <property type="match status" value="1"/>
</dbReference>
<keyword evidence="7" id="KW-0808">Transferase</keyword>
<keyword evidence="8 14" id="KW-0812">Transmembrane</keyword>
<feature type="transmembrane region" description="Helical" evidence="14">
    <location>
        <begin position="347"/>
        <end position="367"/>
    </location>
</feature>
<evidence type="ECO:0000256" key="13">
    <source>
        <dbReference type="ARBA" id="ARBA00023211"/>
    </source>
</evidence>
<feature type="transmembrane region" description="Helical" evidence="14">
    <location>
        <begin position="396"/>
        <end position="416"/>
    </location>
</feature>
<evidence type="ECO:0000313" key="17">
    <source>
        <dbReference type="EMBL" id="NNF08548.1"/>
    </source>
</evidence>
<evidence type="ECO:0008006" key="19">
    <source>
        <dbReference type="Google" id="ProtNLM"/>
    </source>
</evidence>
<dbReference type="EMBL" id="JABDJR010000698">
    <property type="protein sequence ID" value="NNF08548.1"/>
    <property type="molecule type" value="Genomic_DNA"/>
</dbReference>
<dbReference type="UniPathway" id="UPA00378"/>
<comment type="subcellular location">
    <subcellularLocation>
        <location evidence="3">Endomembrane system</location>
        <topology evidence="3">Multi-pass membrane protein</topology>
    </subcellularLocation>
</comment>
<comment type="similarity">
    <text evidence="5">Belongs to the STT3 family.</text>
</comment>
<reference evidence="17 18" key="1">
    <citation type="submission" date="2020-03" db="EMBL/GenBank/DDBJ databases">
        <title>Metabolic flexibility allows generalist bacteria to become dominant in a frequently disturbed ecosystem.</title>
        <authorList>
            <person name="Chen Y.-J."/>
            <person name="Leung P.M."/>
            <person name="Bay S.K."/>
            <person name="Hugenholtz P."/>
            <person name="Kessler A.J."/>
            <person name="Shelley G."/>
            <person name="Waite D.W."/>
            <person name="Cook P.L."/>
            <person name="Greening C."/>
        </authorList>
    </citation>
    <scope>NUCLEOTIDE SEQUENCE [LARGE SCALE GENOMIC DNA]</scope>
    <source>
        <strain evidence="17">SS_bin_28</strain>
    </source>
</reference>
<gene>
    <name evidence="17" type="ORF">HKN21_17435</name>
</gene>
<dbReference type="Pfam" id="PF02516">
    <property type="entry name" value="STT3"/>
    <property type="match status" value="1"/>
</dbReference>
<dbReference type="InterPro" id="IPR054479">
    <property type="entry name" value="AglB-like_core"/>
</dbReference>
<comment type="cofactor">
    <cofactor evidence="2">
        <name>Mg(2+)</name>
        <dbReference type="ChEBI" id="CHEBI:18420"/>
    </cofactor>
</comment>
<feature type="transmembrane region" description="Helical" evidence="14">
    <location>
        <begin position="236"/>
        <end position="253"/>
    </location>
</feature>
<feature type="domain" description="Oligosaccharyl transferase STT3 N-terminal" evidence="15">
    <location>
        <begin position="35"/>
        <end position="285"/>
    </location>
</feature>
<dbReference type="GO" id="GO:0016020">
    <property type="term" value="C:membrane"/>
    <property type="evidence" value="ECO:0007669"/>
    <property type="project" value="InterPro"/>
</dbReference>
<evidence type="ECO:0000256" key="6">
    <source>
        <dbReference type="ARBA" id="ARBA00022676"/>
    </source>
</evidence>
<protein>
    <recommendedName>
        <fullName evidence="19">Oligosaccharyl transferase, archaeosortase A system-associated</fullName>
    </recommendedName>
</protein>
<keyword evidence="11 14" id="KW-1133">Transmembrane helix</keyword>
<sequence>MARVLLAATVLASFLLKVLPPLRFVLPGDYVRFLGADPWYHVRLAENLVRQFPKRVTFDPYAISPGGMEVPVAPLMDYLIAIPALILGLGNPSTELVELTAAYFPPVVGSLIPIPVYFFTKKIFGTAAGLFAAFLVVVMPSTLVFRSLLGFADHHVLEVALSTTTMAFLCYTLESEEPLSLKRGKTRIFLGLASLAFLSYLLGWIGSGYFVFLLSVFFILQSLVDHSLGRGINHTLIGACFFGLAGLLALPFIGSSGMLRLSVLATLAGAVMLLGLAAVSKLVEKRPSWLFPVLVLLLGVGSLLALKNFAPGIYNDFVGRIQLKPLTGGLGTVDEAKPLTYRQAWQMFRIGLPLGGLSLIFLCLGFFKDSRPGILLLLTWSVIMSQATFLQARFSYYLAVNVAILGGIALSWLVTWVRSKKAGAEKPAAMALVALCLLPTLNPLVRSSAGAGGPDKEWVHAMDWLRTSTPEPFSSADYYFSSYDDPQTIKTADYGIASLWDYGYWMIRLGHRVPASNPTQAGAQEVAKLFLANNPDSIAVHMKQRNAKYVMLDSKIAVYQQGRIVEGKFHSLPLWVGEWPHEYCEIFWARAGNDFVPKLYFHPTYFQTLAIRLALYNGDAFQPENGSSVLTYTVQNDFEGRRTKQIKAQRKFKYYPEALQYLNQVKAQGEEAVLVSDHPLISPIPLDPLPEFKQVYETPREDKPKTFIKIFEYQESR</sequence>
<dbReference type="InterPro" id="IPR048307">
    <property type="entry name" value="STT3_N"/>
</dbReference>
<evidence type="ECO:0000256" key="10">
    <source>
        <dbReference type="ARBA" id="ARBA00022842"/>
    </source>
</evidence>
<evidence type="ECO:0000256" key="7">
    <source>
        <dbReference type="ARBA" id="ARBA00022679"/>
    </source>
</evidence>
<comment type="cofactor">
    <cofactor evidence="1">
        <name>Mn(2+)</name>
        <dbReference type="ChEBI" id="CHEBI:29035"/>
    </cofactor>
</comment>
<keyword evidence="10" id="KW-0460">Magnesium</keyword>
<dbReference type="AlphaFoldDB" id="A0A7Y2EHD5"/>
<feature type="transmembrane region" description="Helical" evidence="14">
    <location>
        <begin position="259"/>
        <end position="277"/>
    </location>
</feature>
<evidence type="ECO:0000259" key="16">
    <source>
        <dbReference type="Pfam" id="PF22627"/>
    </source>
</evidence>